<evidence type="ECO:0000313" key="4">
    <source>
        <dbReference type="Proteomes" id="UP000037923"/>
    </source>
</evidence>
<accession>A0A0N0VFB9</accession>
<feature type="transmembrane region" description="Helical" evidence="2">
    <location>
        <begin position="130"/>
        <end position="149"/>
    </location>
</feature>
<keyword evidence="4" id="KW-1185">Reference proteome</keyword>
<proteinExistence type="predicted"/>
<sequence length="565" mass="60871">MVAGTKRGLLLFGFHTFAVHLLAAVFMSFFVEYYVHERLLIVNVRPVKAKDRHDEVQAHLSTWGLLLFVIAQTAYAVVTSLHRFGLLSLVTTAFPSSRVLPVLLRRLSCEQCFALLFGLSWWLLRFPLLPSAVSFTCLFAALSALAEGCSAFTAQAAREMAQQRPKEGEWIAWVARLAAASVAAVVFAAALLYDGAVPRSGRLGGFHWLVLMMSVGALGVFSGLQHVRRRAHAAESSSPSSVREDAEHPWSPPSSLTSADASSAEFHAFARQTCQRRSMKALLAVRALHCYAHSFVLYFAHLVLTLGCGLQLSAAIRAAILGVVIAASSLLSPMGAVVCAVLGKKRGLSMGFAVVAMLGAASLLLAYLTRDTDTAEAAGPRVIEPKPKNFLVEVSTAGTAWCAIMVALQRLVLDALRDMLDLAQEDVVEEDAILFGRASSMTTCTKQLTSVGNVPMQSLSFAMVLLFLAASRAFRVVPAFAHVATSTPPLTNSSRVVTPAPPTLMPSYVVANGSTMLALLGLQTCGVAVAMCVVWQRFYNLDGKHLQFVQMATRKRSDEQATTLV</sequence>
<dbReference type="VEuPathDB" id="TriTrypDB:LpyrH10_08_0190"/>
<dbReference type="Proteomes" id="UP000037923">
    <property type="component" value="Unassembled WGS sequence"/>
</dbReference>
<dbReference type="AlphaFoldDB" id="A0A0N0VFB9"/>
<feature type="transmembrane region" description="Helical" evidence="2">
    <location>
        <begin position="107"/>
        <end position="124"/>
    </location>
</feature>
<evidence type="ECO:0008006" key="5">
    <source>
        <dbReference type="Google" id="ProtNLM"/>
    </source>
</evidence>
<feature type="transmembrane region" description="Helical" evidence="2">
    <location>
        <begin position="390"/>
        <end position="413"/>
    </location>
</feature>
<feature type="transmembrane region" description="Helical" evidence="2">
    <location>
        <begin position="205"/>
        <end position="224"/>
    </location>
</feature>
<protein>
    <recommendedName>
        <fullName evidence="5">Transmembrane protein</fullName>
    </recommendedName>
</protein>
<name>A0A0N0VFB9_LEPPY</name>
<reference evidence="3 4" key="1">
    <citation type="submission" date="2015-07" db="EMBL/GenBank/DDBJ databases">
        <title>High-quality genome of monoxenous trypanosomatid Leptomonas pyrrhocoris.</title>
        <authorList>
            <person name="Flegontov P."/>
            <person name="Butenko A."/>
            <person name="Firsov S."/>
            <person name="Vlcek C."/>
            <person name="Logacheva M.D."/>
            <person name="Field M."/>
            <person name="Filatov D."/>
            <person name="Flegontova O."/>
            <person name="Gerasimov E."/>
            <person name="Jackson A.P."/>
            <person name="Kelly S."/>
            <person name="Opperdoes F."/>
            <person name="O'Reilly A."/>
            <person name="Votypka J."/>
            <person name="Yurchenko V."/>
            <person name="Lukes J."/>
        </authorList>
    </citation>
    <scope>NUCLEOTIDE SEQUENCE [LARGE SCALE GENOMIC DNA]</scope>
    <source>
        <strain evidence="3">H10</strain>
    </source>
</reference>
<dbReference type="RefSeq" id="XP_015658713.1">
    <property type="nucleotide sequence ID" value="XM_015802269.1"/>
</dbReference>
<gene>
    <name evidence="3" type="ORF">ABB37_04570</name>
</gene>
<evidence type="ECO:0000313" key="3">
    <source>
        <dbReference type="EMBL" id="KPA80274.1"/>
    </source>
</evidence>
<feature type="transmembrane region" description="Helical" evidence="2">
    <location>
        <begin position="459"/>
        <end position="481"/>
    </location>
</feature>
<organism evidence="3 4">
    <name type="scientific">Leptomonas pyrrhocoris</name>
    <name type="common">Firebug parasite</name>
    <dbReference type="NCBI Taxonomy" id="157538"/>
    <lineage>
        <taxon>Eukaryota</taxon>
        <taxon>Discoba</taxon>
        <taxon>Euglenozoa</taxon>
        <taxon>Kinetoplastea</taxon>
        <taxon>Metakinetoplastina</taxon>
        <taxon>Trypanosomatida</taxon>
        <taxon>Trypanosomatidae</taxon>
        <taxon>Leishmaniinae</taxon>
        <taxon>Leptomonas</taxon>
    </lineage>
</organism>
<keyword evidence="2" id="KW-0812">Transmembrane</keyword>
<feature type="transmembrane region" description="Helical" evidence="2">
    <location>
        <begin position="12"/>
        <end position="35"/>
    </location>
</feature>
<comment type="caution">
    <text evidence="3">The sequence shown here is derived from an EMBL/GenBank/DDBJ whole genome shotgun (WGS) entry which is preliminary data.</text>
</comment>
<evidence type="ECO:0000256" key="1">
    <source>
        <dbReference type="SAM" id="MobiDB-lite"/>
    </source>
</evidence>
<dbReference type="OMA" id="SFLAPMH"/>
<keyword evidence="2" id="KW-0472">Membrane</keyword>
<dbReference type="GeneID" id="26904861"/>
<feature type="transmembrane region" description="Helical" evidence="2">
    <location>
        <begin position="170"/>
        <end position="193"/>
    </location>
</feature>
<keyword evidence="2" id="KW-1133">Transmembrane helix</keyword>
<feature type="transmembrane region" description="Helical" evidence="2">
    <location>
        <begin position="515"/>
        <end position="535"/>
    </location>
</feature>
<evidence type="ECO:0000256" key="2">
    <source>
        <dbReference type="SAM" id="Phobius"/>
    </source>
</evidence>
<feature type="transmembrane region" description="Helical" evidence="2">
    <location>
        <begin position="316"/>
        <end position="343"/>
    </location>
</feature>
<feature type="transmembrane region" description="Helical" evidence="2">
    <location>
        <begin position="350"/>
        <end position="370"/>
    </location>
</feature>
<feature type="transmembrane region" description="Helical" evidence="2">
    <location>
        <begin position="281"/>
        <end position="304"/>
    </location>
</feature>
<feature type="region of interest" description="Disordered" evidence="1">
    <location>
        <begin position="235"/>
        <end position="258"/>
    </location>
</feature>
<dbReference type="OrthoDB" id="273587at2759"/>
<dbReference type="EMBL" id="LGTL01000008">
    <property type="protein sequence ID" value="KPA80274.1"/>
    <property type="molecule type" value="Genomic_DNA"/>
</dbReference>
<feature type="transmembrane region" description="Helical" evidence="2">
    <location>
        <begin position="56"/>
        <end position="78"/>
    </location>
</feature>